<dbReference type="Gene3D" id="2.130.10.10">
    <property type="entry name" value="YVTN repeat-like/Quinoprotein amine dehydrogenase"/>
    <property type="match status" value="3"/>
</dbReference>
<dbReference type="GO" id="GO:0060271">
    <property type="term" value="P:cilium assembly"/>
    <property type="evidence" value="ECO:0007669"/>
    <property type="project" value="TreeGrafter"/>
</dbReference>
<evidence type="ECO:0000256" key="9">
    <source>
        <dbReference type="ARBA" id="ARBA00023662"/>
    </source>
</evidence>
<feature type="region of interest" description="Disordered" evidence="11">
    <location>
        <begin position="1146"/>
        <end position="1165"/>
    </location>
</feature>
<dbReference type="OMA" id="SCEPRKE"/>
<dbReference type="InterPro" id="IPR036322">
    <property type="entry name" value="WD40_repeat_dom_sf"/>
</dbReference>
<feature type="coiled-coil region" evidence="10">
    <location>
        <begin position="1387"/>
        <end position="1414"/>
    </location>
</feature>
<dbReference type="Pfam" id="PF25828">
    <property type="entry name" value="CC_Cfap43"/>
    <property type="match status" value="1"/>
</dbReference>
<evidence type="ECO:0000256" key="8">
    <source>
        <dbReference type="ARBA" id="ARBA00023605"/>
    </source>
</evidence>
<keyword evidence="2" id="KW-0963">Cytoplasm</keyword>
<feature type="region of interest" description="Disordered" evidence="11">
    <location>
        <begin position="968"/>
        <end position="1013"/>
    </location>
</feature>
<dbReference type="InterPro" id="IPR015943">
    <property type="entry name" value="WD40/YVTN_repeat-like_dom_sf"/>
</dbReference>
<dbReference type="GO" id="GO:0005930">
    <property type="term" value="C:axoneme"/>
    <property type="evidence" value="ECO:0007669"/>
    <property type="project" value="UniProtKB-SubCell"/>
</dbReference>
<evidence type="ECO:0000256" key="2">
    <source>
        <dbReference type="ARBA" id="ARBA00022490"/>
    </source>
</evidence>
<evidence type="ECO:0000256" key="6">
    <source>
        <dbReference type="ARBA" id="ARBA00023212"/>
    </source>
</evidence>
<feature type="coiled-coil region" evidence="10">
    <location>
        <begin position="1571"/>
        <end position="1598"/>
    </location>
</feature>
<evidence type="ECO:0000256" key="1">
    <source>
        <dbReference type="ARBA" id="ARBA00004430"/>
    </source>
</evidence>
<evidence type="ECO:0000256" key="4">
    <source>
        <dbReference type="ARBA" id="ARBA00022737"/>
    </source>
</evidence>
<keyword evidence="4" id="KW-0677">Repeat</keyword>
<evidence type="ECO:0000256" key="5">
    <source>
        <dbReference type="ARBA" id="ARBA00023054"/>
    </source>
</evidence>
<organism evidence="12 13">
    <name type="scientific">Gonapodya prolifera (strain JEL478)</name>
    <name type="common">Monoblepharis prolifera</name>
    <dbReference type="NCBI Taxonomy" id="1344416"/>
    <lineage>
        <taxon>Eukaryota</taxon>
        <taxon>Fungi</taxon>
        <taxon>Fungi incertae sedis</taxon>
        <taxon>Chytridiomycota</taxon>
        <taxon>Chytridiomycota incertae sedis</taxon>
        <taxon>Monoblepharidomycetes</taxon>
        <taxon>Monoblepharidales</taxon>
        <taxon>Gonapodyaceae</taxon>
        <taxon>Gonapodya</taxon>
    </lineage>
</organism>
<evidence type="ECO:0000313" key="12">
    <source>
        <dbReference type="EMBL" id="KXS16756.1"/>
    </source>
</evidence>
<dbReference type="SMART" id="SM00320">
    <property type="entry name" value="WD40"/>
    <property type="match status" value="4"/>
</dbReference>
<feature type="coiled-coil region" evidence="10">
    <location>
        <begin position="1229"/>
        <end position="1296"/>
    </location>
</feature>
<dbReference type="STRING" id="1344416.A0A139AIY5"/>
<dbReference type="PANTHER" id="PTHR14885">
    <property type="entry name" value="CILIA- AND FLAGELLA-ASSOCIATED PROTEIN 43-RELATED"/>
    <property type="match status" value="1"/>
</dbReference>
<dbReference type="SUPFAM" id="SSF50978">
    <property type="entry name" value="WD40 repeat-like"/>
    <property type="match status" value="1"/>
</dbReference>
<keyword evidence="7" id="KW-0966">Cell projection</keyword>
<dbReference type="Proteomes" id="UP000070544">
    <property type="component" value="Unassembled WGS sequence"/>
</dbReference>
<dbReference type="InterPro" id="IPR001680">
    <property type="entry name" value="WD40_rpt"/>
</dbReference>
<comment type="subcellular location">
    <subcellularLocation>
        <location evidence="1">Cytoplasm</location>
        <location evidence="1">Cytoskeleton</location>
        <location evidence="1">Cilium axoneme</location>
    </subcellularLocation>
</comment>
<reference evidence="12 13" key="1">
    <citation type="journal article" date="2015" name="Genome Biol. Evol.">
        <title>Phylogenomic analyses indicate that early fungi evolved digesting cell walls of algal ancestors of land plants.</title>
        <authorList>
            <person name="Chang Y."/>
            <person name="Wang S."/>
            <person name="Sekimoto S."/>
            <person name="Aerts A.L."/>
            <person name="Choi C."/>
            <person name="Clum A."/>
            <person name="LaButti K.M."/>
            <person name="Lindquist E.A."/>
            <person name="Yee Ngan C."/>
            <person name="Ohm R.A."/>
            <person name="Salamov A.A."/>
            <person name="Grigoriev I.V."/>
            <person name="Spatafora J.W."/>
            <person name="Berbee M.L."/>
        </authorList>
    </citation>
    <scope>NUCLEOTIDE SEQUENCE [LARGE SCALE GENOMIC DNA]</scope>
    <source>
        <strain evidence="12 13">JEL478</strain>
    </source>
</reference>
<evidence type="ECO:0000256" key="10">
    <source>
        <dbReference type="SAM" id="Coils"/>
    </source>
</evidence>
<keyword evidence="6" id="KW-0206">Cytoskeleton</keyword>
<dbReference type="OrthoDB" id="64353at2759"/>
<gene>
    <name evidence="12" type="ORF">M427DRAFT_68803</name>
</gene>
<sequence length="1674" mass="185810">MDRRRDEAALYGELELNKSLAFTPSQSCPPIWVSNTLIAYPSSNAIVFLSTASLSSPAAGSPQDFHAATSATAPGPPRSLQQDLKPVLTDAIVTCMAHCKKDNMIVFGERGSTDIKSVKVGAQTGAKTVLKGAAPNDISLLSLAFSPGDIHLASLGDLPGFTVTIWDWKKGIALCQVVPGIRQCRLSWDPLDGRAFATSADGELTFWRMEEGYRKWNLKSLNASPFISADSSAFSAKPTASSNTVSGKTLSVLRVQPASHCWTPRHTVLATCTSADLILEYDPRTGTAEPLVSARVRPEEIESYEDDPEIMAYPEPSPPVPSLAHISFSPDYSSLIVASTDGRAYLLRNRPNAIPASAAESETSRAISVRSGPVLAHSPLFSFVTVLKPQDKSDPATIVWWSPDAWAPASRAAVPGLLTSIAVSPDGLTAAGSACGFLRLFDAYGVGRCEVALIWRERVCESSVKWAEWSMGGEGGQGGVIRRYLAVAEEIEGGARVWVIRTEQRTGSSGSDIKKEDSGGEAVATQKPTLGAHCRATSVTVLGYLPAVGGAFQGLAWSAEPTAGGAAGASLYMLISEKEEDGGTLIYRWRIPADSADIKPDNADLKLTGTGIGITLFRIKAQLRAFTVLTNGGNTTLVAASTAHRIMHFQFSAIDTAEISMGGPPTAVPLAAPVFDYPDPSLSSRAGGRILSAVFNRWIVTWSLDGTLFVRNLDEPERPMKILAYPFVSGGVKDVALSRDGKTICTVGEGGTGIRAWEWKFSVAGKRDLADVQGSMELLIPKDSPQITNVADEIRDTTDSIEEESISRKAKRNPQEEEAALMAKEAFQASLQQRIADLSGALQTAIARNDDPAQCPDLERLGKEEFIIDFTERDALEAESRSKVEGVRKSIEKENTVKRVVTQRIKTECWDAMAVPGEVVRGFSTDPVTQHVTEISNYPVRTKSAAETTKLRKVKLLKSVNYLIRQTQARDASGQRSNEVGESPTTPPDGADTRTTADDGTSIPSKSLLMPPLELTSNERRRAQFLLLLDAVHDVKFDFNAKFAAMAKLKRDEISKIEEKNDRITEILKELAIAETVTHPTLDDNEVPDRVLTVNDEEVKVEKWISEEERKLQEERRREEEERLRKQKEDDSRERALMQMMGGKVEDRPDWMNKPANEMTEDERKQVKEYEKKVQMFKEEQEKYRKALETELRKLQTMISDTCAAFDEKMREFSLLRLATDEEIFKHELQALQLRRALANTENDNATEAGILARLETNKPARAAHGDEAQLIKKDLEKVREEYDQAMKRDKDIEKQFKKEFSSFEFYLEALTRLFKRRDIVNDPESARRQYEELNPFLGAEPILVGAQDVSIAPLNSDKDMPDGLPSDVWSKFVELRDRKIVSEAELRTASRKLAEHQALLDAANREGERLRVEGEQAAAVLTAFVERRFENTYNVETLLGLKQGQVEVPQAAVVTDFSDAILIHRKVVEELNDSIVAIGRSKVTALQEMKDYRKGIHALEWENKMLDFQADDLALRIRDIQLLRVTKQMQEFIRSGDDHRRDTELARLDRRAEHGAENHEHKVAERHRQAKQIARRIRKKERENRELDSTLMEMEVAVHERRTIWEQTKHGATGDLSGGGTAHQNVATTARMKDIYARRRLADLAKANAQEILALRCEAERLRLKTYPAFPAK</sequence>
<dbReference type="PANTHER" id="PTHR14885:SF1">
    <property type="entry name" value="CILIA- AND FLAGELLA-ASSOCIATED PROTEIN 43"/>
    <property type="match status" value="1"/>
</dbReference>
<dbReference type="EMBL" id="KQ965750">
    <property type="protein sequence ID" value="KXS16756.1"/>
    <property type="molecule type" value="Genomic_DNA"/>
</dbReference>
<name>A0A139AIY5_GONPJ</name>
<accession>A0A139AIY5</accession>
<evidence type="ECO:0000256" key="7">
    <source>
        <dbReference type="ARBA" id="ARBA00023273"/>
    </source>
</evidence>
<feature type="region of interest" description="Disordered" evidence="11">
    <location>
        <begin position="60"/>
        <end position="80"/>
    </location>
</feature>
<comment type="similarity">
    <text evidence="8">Belongs to the CFAP43 family.</text>
</comment>
<keyword evidence="3" id="KW-0853">WD repeat</keyword>
<proteinExistence type="inferred from homology"/>
<keyword evidence="5 10" id="KW-0175">Coiled coil</keyword>
<feature type="region of interest" description="Disordered" evidence="11">
    <location>
        <begin position="1110"/>
        <end position="1134"/>
    </location>
</feature>
<keyword evidence="13" id="KW-1185">Reference proteome</keyword>
<evidence type="ECO:0000256" key="11">
    <source>
        <dbReference type="SAM" id="MobiDB-lite"/>
    </source>
</evidence>
<protein>
    <recommendedName>
        <fullName evidence="9">Cilia- and flagella-associated protein 43</fullName>
    </recommendedName>
</protein>
<evidence type="ECO:0000313" key="13">
    <source>
        <dbReference type="Proteomes" id="UP000070544"/>
    </source>
</evidence>
<feature type="compositionally biased region" description="Polar residues" evidence="11">
    <location>
        <begin position="968"/>
        <end position="980"/>
    </location>
</feature>
<evidence type="ECO:0000256" key="3">
    <source>
        <dbReference type="ARBA" id="ARBA00022574"/>
    </source>
</evidence>